<reference evidence="1 2" key="1">
    <citation type="submission" date="2024-09" db="EMBL/GenBank/DDBJ databases">
        <authorList>
            <person name="Sun Q."/>
            <person name="Mori K."/>
        </authorList>
    </citation>
    <scope>NUCLEOTIDE SEQUENCE [LARGE SCALE GENOMIC DNA]</scope>
    <source>
        <strain evidence="1 2">TBRC 0563</strain>
    </source>
</reference>
<sequence>IDGADVKEAVRHAEEAASAGVRRGHWIAAADVASRIRWAGELVAGRPVEAAAADIYHLVGTSVATQESVPAAFAVLSTYPDDPWRACLLAASLGGDCDTIAAIAGAIAGACHGVGSFPDAAVATILDVNRLPLDELARGLLALRERA</sequence>
<organism evidence="1 2">
    <name type="scientific">Actinoallomurus acaciae</name>
    <dbReference type="NCBI Taxonomy" id="502577"/>
    <lineage>
        <taxon>Bacteria</taxon>
        <taxon>Bacillati</taxon>
        <taxon>Actinomycetota</taxon>
        <taxon>Actinomycetes</taxon>
        <taxon>Streptosporangiales</taxon>
        <taxon>Thermomonosporaceae</taxon>
        <taxon>Actinoallomurus</taxon>
    </lineage>
</organism>
<name>A0ABV5YXH9_9ACTN</name>
<dbReference type="InterPro" id="IPR036705">
    <property type="entry name" value="Ribosyl_crysJ1_sf"/>
</dbReference>
<dbReference type="SUPFAM" id="SSF101478">
    <property type="entry name" value="ADP-ribosylglycohydrolase"/>
    <property type="match status" value="1"/>
</dbReference>
<evidence type="ECO:0000313" key="1">
    <source>
        <dbReference type="EMBL" id="MFB9839728.1"/>
    </source>
</evidence>
<gene>
    <name evidence="1" type="ORF">ACFFNX_47045</name>
</gene>
<keyword evidence="2" id="KW-1185">Reference proteome</keyword>
<protein>
    <submittedName>
        <fullName evidence="1">ADP-ribosylglycohydrolase family protein</fullName>
    </submittedName>
</protein>
<dbReference type="Proteomes" id="UP001589627">
    <property type="component" value="Unassembled WGS sequence"/>
</dbReference>
<comment type="caution">
    <text evidence="1">The sequence shown here is derived from an EMBL/GenBank/DDBJ whole genome shotgun (WGS) entry which is preliminary data.</text>
</comment>
<dbReference type="Pfam" id="PF03747">
    <property type="entry name" value="ADP_ribosyl_GH"/>
    <property type="match status" value="1"/>
</dbReference>
<dbReference type="EMBL" id="JBHLZP010000792">
    <property type="protein sequence ID" value="MFB9839728.1"/>
    <property type="molecule type" value="Genomic_DNA"/>
</dbReference>
<proteinExistence type="predicted"/>
<dbReference type="RefSeq" id="WP_378212905.1">
    <property type="nucleotide sequence ID" value="NZ_JBHLZP010000792.1"/>
</dbReference>
<dbReference type="Gene3D" id="1.10.4080.10">
    <property type="entry name" value="ADP-ribosylation/Crystallin J1"/>
    <property type="match status" value="1"/>
</dbReference>
<dbReference type="InterPro" id="IPR005502">
    <property type="entry name" value="Ribosyl_crysJ1"/>
</dbReference>
<feature type="non-terminal residue" evidence="1">
    <location>
        <position position="1"/>
    </location>
</feature>
<evidence type="ECO:0000313" key="2">
    <source>
        <dbReference type="Proteomes" id="UP001589627"/>
    </source>
</evidence>
<accession>A0ABV5YXH9</accession>